<accession>A0ABU1IPN3</accession>
<evidence type="ECO:0000313" key="7">
    <source>
        <dbReference type="EMBL" id="MDR6226745.1"/>
    </source>
</evidence>
<name>A0ABU1IPN3_9BACL</name>
<evidence type="ECO:0000256" key="3">
    <source>
        <dbReference type="ARBA" id="ARBA00022801"/>
    </source>
</evidence>
<keyword evidence="3 6" id="KW-0378">Hydrolase</keyword>
<evidence type="ECO:0000256" key="2">
    <source>
        <dbReference type="ARBA" id="ARBA00022723"/>
    </source>
</evidence>
<comment type="caution">
    <text evidence="7">The sequence shown here is derived from an EMBL/GenBank/DDBJ whole genome shotgun (WGS) entry which is preliminary data.</text>
</comment>
<evidence type="ECO:0000256" key="6">
    <source>
        <dbReference type="HAMAP-Rule" id="MF_01246"/>
    </source>
</evidence>
<reference evidence="7 8" key="1">
    <citation type="submission" date="2023-07" db="EMBL/GenBank/DDBJ databases">
        <title>Genomic Encyclopedia of Type Strains, Phase IV (KMG-IV): sequencing the most valuable type-strain genomes for metagenomic binning, comparative biology and taxonomic classification.</title>
        <authorList>
            <person name="Goeker M."/>
        </authorList>
    </citation>
    <scope>NUCLEOTIDE SEQUENCE [LARGE SCALE GENOMIC DNA]</scope>
    <source>
        <strain evidence="7 8">DSM 45903</strain>
    </source>
</reference>
<dbReference type="PANTHER" id="PTHR31609:SF1">
    <property type="entry name" value="CARBOHYDRATE DEACETYLASE"/>
    <property type="match status" value="1"/>
</dbReference>
<dbReference type="InterPro" id="IPR022948">
    <property type="entry name" value="COD_ChbG_bac"/>
</dbReference>
<dbReference type="NCBIfam" id="NF002559">
    <property type="entry name" value="PRK02134.1"/>
    <property type="match status" value="1"/>
</dbReference>
<sequence length="253" mass="28723">MVTNVIVNADDFGYSKGVNLGILESFQQGVVTSTTMMVNMPAIEHAAALAKQHPDLDVGIHLVLTCGKPVHPDVPSLVDERGMFHRNGEWSRLATEEDIEREWTAQIERFLSLGLKPTHLDSHHHVHGDQRVLPVATELAEKWDIPMRLAMEETPASPSGKRKTTDRFIYAFYGEELTKETFIDLLDQSQRWEWVEIMCHPAYLDMPLLEGSSYALQRVNELSILTDPAVLEAVKRKNIQLARYRDIQTKTHA</sequence>
<dbReference type="HAMAP" id="MF_01246">
    <property type="entry name" value="COD"/>
    <property type="match status" value="1"/>
</dbReference>
<dbReference type="RefSeq" id="WP_309867074.1">
    <property type="nucleotide sequence ID" value="NZ_JAVDQG010000006.1"/>
</dbReference>
<evidence type="ECO:0000256" key="1">
    <source>
        <dbReference type="ARBA" id="ARBA00001946"/>
    </source>
</evidence>
<dbReference type="PANTHER" id="PTHR31609">
    <property type="entry name" value="YDJC DEACETYLASE FAMILY MEMBER"/>
    <property type="match status" value="1"/>
</dbReference>
<comment type="similarity">
    <text evidence="6">Belongs to the YdjC deacetylase family.</text>
</comment>
<feature type="binding site" evidence="6">
    <location>
        <position position="123"/>
    </location>
    <ligand>
        <name>Mg(2+)</name>
        <dbReference type="ChEBI" id="CHEBI:18420"/>
    </ligand>
</feature>
<keyword evidence="8" id="KW-1185">Reference proteome</keyword>
<dbReference type="Proteomes" id="UP001185012">
    <property type="component" value="Unassembled WGS sequence"/>
</dbReference>
<comment type="cofactor">
    <cofactor evidence="1 6">
        <name>Mg(2+)</name>
        <dbReference type="ChEBI" id="CHEBI:18420"/>
    </cofactor>
</comment>
<evidence type="ECO:0000256" key="4">
    <source>
        <dbReference type="ARBA" id="ARBA00022842"/>
    </source>
</evidence>
<comment type="function">
    <text evidence="6">Probably catalyzes the deacetylation of acetylated carbohydrates an important step in the degradation of oligosaccharides.</text>
</comment>
<dbReference type="Pfam" id="PF04794">
    <property type="entry name" value="YdjC"/>
    <property type="match status" value="1"/>
</dbReference>
<feature type="binding site" evidence="6">
    <location>
        <position position="61"/>
    </location>
    <ligand>
        <name>Mg(2+)</name>
        <dbReference type="ChEBI" id="CHEBI:18420"/>
    </ligand>
</feature>
<protein>
    <recommendedName>
        <fullName evidence="6">Carbohydrate deacetylase</fullName>
        <ecNumber evidence="6">3.5.1.-</ecNumber>
    </recommendedName>
</protein>
<evidence type="ECO:0000256" key="5">
    <source>
        <dbReference type="ARBA" id="ARBA00023277"/>
    </source>
</evidence>
<gene>
    <name evidence="7" type="ORF">JOE21_002755</name>
</gene>
<keyword evidence="4 6" id="KW-0460">Magnesium</keyword>
<dbReference type="SUPFAM" id="SSF88713">
    <property type="entry name" value="Glycoside hydrolase/deacetylase"/>
    <property type="match status" value="1"/>
</dbReference>
<dbReference type="Gene3D" id="3.20.20.370">
    <property type="entry name" value="Glycoside hydrolase/deacetylase"/>
    <property type="match status" value="1"/>
</dbReference>
<comment type="subunit">
    <text evidence="6">Homodimer.</text>
</comment>
<dbReference type="EC" id="3.5.1.-" evidence="6"/>
<keyword evidence="5 6" id="KW-0119">Carbohydrate metabolism</keyword>
<evidence type="ECO:0000313" key="8">
    <source>
        <dbReference type="Proteomes" id="UP001185012"/>
    </source>
</evidence>
<organism evidence="7 8">
    <name type="scientific">Desmospora profundinema</name>
    <dbReference type="NCBI Taxonomy" id="1571184"/>
    <lineage>
        <taxon>Bacteria</taxon>
        <taxon>Bacillati</taxon>
        <taxon>Bacillota</taxon>
        <taxon>Bacilli</taxon>
        <taxon>Bacillales</taxon>
        <taxon>Thermoactinomycetaceae</taxon>
        <taxon>Desmospora</taxon>
    </lineage>
</organism>
<keyword evidence="2 6" id="KW-0479">Metal-binding</keyword>
<dbReference type="EMBL" id="JAVDQG010000006">
    <property type="protein sequence ID" value="MDR6226745.1"/>
    <property type="molecule type" value="Genomic_DNA"/>
</dbReference>
<dbReference type="InterPro" id="IPR011330">
    <property type="entry name" value="Glyco_hydro/deAcase_b/a-brl"/>
</dbReference>
<dbReference type="GO" id="GO:0016787">
    <property type="term" value="F:hydrolase activity"/>
    <property type="evidence" value="ECO:0007669"/>
    <property type="project" value="UniProtKB-KW"/>
</dbReference>
<proteinExistence type="inferred from homology"/>
<dbReference type="CDD" id="cd10803">
    <property type="entry name" value="YdjC_EF3048_like"/>
    <property type="match status" value="1"/>
</dbReference>
<dbReference type="InterPro" id="IPR006879">
    <property type="entry name" value="YdjC-like"/>
</dbReference>